<sequence length="138" mass="14855">MATKFPSFLFPEGKRGKGIENELKGRESHEHIEGNMKGRDSLFAVEGREGILHLIIAGKREANWKMGKVASLIEFSPSSSKGSESHQELFESCSQLMLSIQKLEVPIKISLAAAAGCQLVASCDIAVASDCSTFSTPG</sequence>
<name>A0A7R9LKD6_9ACAR</name>
<dbReference type="Gene3D" id="3.90.226.10">
    <property type="entry name" value="2-enoyl-CoA Hydratase, Chain A, domain 1"/>
    <property type="match status" value="1"/>
</dbReference>
<evidence type="ECO:0000256" key="1">
    <source>
        <dbReference type="ARBA" id="ARBA00022832"/>
    </source>
</evidence>
<accession>A0A7R9LKD6</accession>
<dbReference type="GO" id="GO:0006631">
    <property type="term" value="P:fatty acid metabolic process"/>
    <property type="evidence" value="ECO:0007669"/>
    <property type="project" value="UniProtKB-KW"/>
</dbReference>
<dbReference type="Proteomes" id="UP000759131">
    <property type="component" value="Unassembled WGS sequence"/>
</dbReference>
<dbReference type="PANTHER" id="PTHR43602">
    <property type="match status" value="1"/>
</dbReference>
<dbReference type="InterPro" id="IPR052377">
    <property type="entry name" value="Mitochondrial_ECH-domain"/>
</dbReference>
<protein>
    <submittedName>
        <fullName evidence="3">Uncharacterized protein</fullName>
    </submittedName>
</protein>
<evidence type="ECO:0000313" key="3">
    <source>
        <dbReference type="EMBL" id="CAD7643304.1"/>
    </source>
</evidence>
<keyword evidence="1" id="KW-0276">Fatty acid metabolism</keyword>
<keyword evidence="2" id="KW-0443">Lipid metabolism</keyword>
<dbReference type="EMBL" id="OC883517">
    <property type="protein sequence ID" value="CAD7643304.1"/>
    <property type="molecule type" value="Genomic_DNA"/>
</dbReference>
<organism evidence="3">
    <name type="scientific">Medioppia subpectinata</name>
    <dbReference type="NCBI Taxonomy" id="1979941"/>
    <lineage>
        <taxon>Eukaryota</taxon>
        <taxon>Metazoa</taxon>
        <taxon>Ecdysozoa</taxon>
        <taxon>Arthropoda</taxon>
        <taxon>Chelicerata</taxon>
        <taxon>Arachnida</taxon>
        <taxon>Acari</taxon>
        <taxon>Acariformes</taxon>
        <taxon>Sarcoptiformes</taxon>
        <taxon>Oribatida</taxon>
        <taxon>Brachypylina</taxon>
        <taxon>Oppioidea</taxon>
        <taxon>Oppiidae</taxon>
        <taxon>Medioppia</taxon>
    </lineage>
</organism>
<keyword evidence="4" id="KW-1185">Reference proteome</keyword>
<reference evidence="3" key="1">
    <citation type="submission" date="2020-11" db="EMBL/GenBank/DDBJ databases">
        <authorList>
            <person name="Tran Van P."/>
        </authorList>
    </citation>
    <scope>NUCLEOTIDE SEQUENCE</scope>
</reference>
<dbReference type="PANTHER" id="PTHR43602:SF1">
    <property type="entry name" value="ENOYL-COA HYDRATASE DOMAIN-CONTAINING PROTEIN 3, MITOCHONDRIAL"/>
    <property type="match status" value="1"/>
</dbReference>
<dbReference type="GO" id="GO:0005739">
    <property type="term" value="C:mitochondrion"/>
    <property type="evidence" value="ECO:0007669"/>
    <property type="project" value="TreeGrafter"/>
</dbReference>
<feature type="non-terminal residue" evidence="3">
    <location>
        <position position="1"/>
    </location>
</feature>
<dbReference type="OrthoDB" id="2139957at2759"/>
<dbReference type="GO" id="GO:0016836">
    <property type="term" value="F:hydro-lyase activity"/>
    <property type="evidence" value="ECO:0007669"/>
    <property type="project" value="TreeGrafter"/>
</dbReference>
<dbReference type="SUPFAM" id="SSF52096">
    <property type="entry name" value="ClpP/crotonase"/>
    <property type="match status" value="1"/>
</dbReference>
<gene>
    <name evidence="3" type="ORF">OSB1V03_LOCUS19531</name>
</gene>
<dbReference type="InterPro" id="IPR029045">
    <property type="entry name" value="ClpP/crotonase-like_dom_sf"/>
</dbReference>
<dbReference type="EMBL" id="CAJPIZ010028942">
    <property type="protein sequence ID" value="CAG2119583.1"/>
    <property type="molecule type" value="Genomic_DNA"/>
</dbReference>
<evidence type="ECO:0000313" key="4">
    <source>
        <dbReference type="Proteomes" id="UP000759131"/>
    </source>
</evidence>
<evidence type="ECO:0000256" key="2">
    <source>
        <dbReference type="ARBA" id="ARBA00023098"/>
    </source>
</evidence>
<proteinExistence type="predicted"/>
<dbReference type="AlphaFoldDB" id="A0A7R9LKD6"/>